<name>A0A7M7T0G4_STRPU</name>
<dbReference type="Proteomes" id="UP000007110">
    <property type="component" value="Unassembled WGS sequence"/>
</dbReference>
<accession>A0A7M7T0G4</accession>
<dbReference type="InParanoid" id="A0A7M7T0G4"/>
<evidence type="ECO:0000313" key="2">
    <source>
        <dbReference type="EnsemblMetazoa" id="XP_030844828"/>
    </source>
</evidence>
<dbReference type="GeneID" id="115925295"/>
<dbReference type="KEGG" id="spu:115925295"/>
<keyword evidence="3" id="KW-1185">Reference proteome</keyword>
<protein>
    <submittedName>
        <fullName evidence="2">Uncharacterized protein</fullName>
    </submittedName>
</protein>
<dbReference type="PANTHER" id="PTHR46704">
    <property type="entry name" value="CXC DOMAIN-CONTAINING PROTEIN-RELATED"/>
    <property type="match status" value="1"/>
</dbReference>
<feature type="region of interest" description="Disordered" evidence="1">
    <location>
        <begin position="124"/>
        <end position="150"/>
    </location>
</feature>
<evidence type="ECO:0000313" key="3">
    <source>
        <dbReference type="Proteomes" id="UP000007110"/>
    </source>
</evidence>
<dbReference type="RefSeq" id="XP_030844828.1">
    <property type="nucleotide sequence ID" value="XM_030988968.1"/>
</dbReference>
<reference evidence="2" key="2">
    <citation type="submission" date="2021-01" db="UniProtKB">
        <authorList>
            <consortium name="EnsemblMetazoa"/>
        </authorList>
    </citation>
    <scope>IDENTIFICATION</scope>
</reference>
<reference evidence="3" key="1">
    <citation type="submission" date="2015-02" db="EMBL/GenBank/DDBJ databases">
        <title>Genome sequencing for Strongylocentrotus purpuratus.</title>
        <authorList>
            <person name="Murali S."/>
            <person name="Liu Y."/>
            <person name="Vee V."/>
            <person name="English A."/>
            <person name="Wang M."/>
            <person name="Skinner E."/>
            <person name="Han Y."/>
            <person name="Muzny D.M."/>
            <person name="Worley K.C."/>
            <person name="Gibbs R.A."/>
        </authorList>
    </citation>
    <scope>NUCLEOTIDE SEQUENCE</scope>
</reference>
<dbReference type="PANTHER" id="PTHR46704:SF9">
    <property type="entry name" value="BHLH DOMAIN-CONTAINING PROTEIN"/>
    <property type="match status" value="1"/>
</dbReference>
<organism evidence="2 3">
    <name type="scientific">Strongylocentrotus purpuratus</name>
    <name type="common">Purple sea urchin</name>
    <dbReference type="NCBI Taxonomy" id="7668"/>
    <lineage>
        <taxon>Eukaryota</taxon>
        <taxon>Metazoa</taxon>
        <taxon>Echinodermata</taxon>
        <taxon>Eleutherozoa</taxon>
        <taxon>Echinozoa</taxon>
        <taxon>Echinoidea</taxon>
        <taxon>Euechinoidea</taxon>
        <taxon>Echinacea</taxon>
        <taxon>Camarodonta</taxon>
        <taxon>Echinidea</taxon>
        <taxon>Strongylocentrotidae</taxon>
        <taxon>Strongylocentrotus</taxon>
    </lineage>
</organism>
<dbReference type="AlphaFoldDB" id="A0A7M7T0G4"/>
<sequence length="256" mass="28974">MVAVEVRYHKLCYREFVRCVSKEDQLDTDAESMNVYSASFSELASIVQKRIVQGKELLRLTTLKQMFIKIAKREEGVDVSGYKTTRLKKLLKDAFPELLFVSPRKKNESDIVMTSEMEGVALAEQAVQDQSTSTSEDSQSSCDEEPTQISTDAQHGQLRTLFHASQILKESIQSACTKHREQVKWTPVASDLSLQSAEEATPSMLFNFLSWVLDASEDLELSGFVRTGVDEKRKLLSICQDVMYMNCKGKVIFPKH</sequence>
<dbReference type="OrthoDB" id="6134204at2759"/>
<proteinExistence type="predicted"/>
<feature type="compositionally biased region" description="Low complexity" evidence="1">
    <location>
        <begin position="128"/>
        <end position="141"/>
    </location>
</feature>
<dbReference type="EnsemblMetazoa" id="XM_030988968">
    <property type="protein sequence ID" value="XP_030844828"/>
    <property type="gene ID" value="LOC115925295"/>
</dbReference>
<evidence type="ECO:0000256" key="1">
    <source>
        <dbReference type="SAM" id="MobiDB-lite"/>
    </source>
</evidence>